<feature type="transmembrane region" description="Helical" evidence="1">
    <location>
        <begin position="6"/>
        <end position="29"/>
    </location>
</feature>
<reference evidence="2" key="2">
    <citation type="submission" date="2022-02" db="EMBL/GenBank/DDBJ databases">
        <authorList>
            <person name="Shu X.H."/>
            <person name="Li Z.K."/>
            <person name="Tang P."/>
            <person name="Chen X.X."/>
        </authorList>
    </citation>
    <scope>NUCLEOTIDE SEQUENCE</scope>
</reference>
<evidence type="ECO:0000256" key="1">
    <source>
        <dbReference type="SAM" id="Phobius"/>
    </source>
</evidence>
<keyword evidence="1" id="KW-1133">Transmembrane helix</keyword>
<gene>
    <name evidence="2" type="primary">atp8</name>
</gene>
<evidence type="ECO:0000313" key="2">
    <source>
        <dbReference type="EMBL" id="UZT67540.1"/>
    </source>
</evidence>
<organism evidence="2">
    <name type="scientific">Ibalia sp. ZJUH 20220011</name>
    <dbReference type="NCBI Taxonomy" id="2943457"/>
    <lineage>
        <taxon>Eukaryota</taxon>
        <taxon>Metazoa</taxon>
        <taxon>Ecdysozoa</taxon>
        <taxon>Arthropoda</taxon>
        <taxon>Hexapoda</taxon>
        <taxon>Insecta</taxon>
        <taxon>Pterygota</taxon>
        <taxon>Neoptera</taxon>
        <taxon>Endopterygota</taxon>
        <taxon>Hymenoptera</taxon>
        <taxon>Apocrita</taxon>
        <taxon>Proctotrupomorpha</taxon>
        <taxon>Cynipoidea</taxon>
        <taxon>Ibaliidae</taxon>
        <taxon>Ibalia</taxon>
    </lineage>
</organism>
<dbReference type="EMBL" id="OM677830">
    <property type="protein sequence ID" value="UZT67540.1"/>
    <property type="molecule type" value="Genomic_DNA"/>
</dbReference>
<keyword evidence="1" id="KW-0472">Membrane</keyword>
<accession>A0A9E8G720</accession>
<geneLocation type="mitochondrion" evidence="2"/>
<protein>
    <submittedName>
        <fullName evidence="2">ATP synthase F0 subunit 8</fullName>
    </submittedName>
</protein>
<proteinExistence type="predicted"/>
<dbReference type="AlphaFoldDB" id="A0A9E8G720"/>
<keyword evidence="2" id="KW-0496">Mitochondrion</keyword>
<reference evidence="2" key="1">
    <citation type="journal article" date="2022" name="Genes (Basel)">
        <title>Novel Gene Rearrangements in the Mitochondrial Genomes of Cynipoid Wasps (Hymenoptera: Cynipoidea).</title>
        <authorList>
            <person name="Shu X."/>
            <person name="Li Z."/>
            <person name="Yuan R."/>
            <person name="Tang P."/>
            <person name="Chen X."/>
        </authorList>
    </citation>
    <scope>NUCLEOTIDE SEQUENCE</scope>
</reference>
<keyword evidence="1" id="KW-0812">Transmembrane</keyword>
<name>A0A9E8G720_9HYME</name>
<sequence length="55" mass="6992">MPQMKPLNWMILMLYFFMCFLLVNIYLYFMNFKKKLKSLNSLNFLSYKMLFKFKW</sequence>